<evidence type="ECO:0000259" key="8">
    <source>
        <dbReference type="Pfam" id="PF02687"/>
    </source>
</evidence>
<dbReference type="InterPro" id="IPR025857">
    <property type="entry name" value="MacB_PCD"/>
</dbReference>
<dbReference type="AlphaFoldDB" id="A0A428MJY9"/>
<protein>
    <submittedName>
        <fullName evidence="10">Putative ABC transport system permease protein</fullName>
    </submittedName>
</protein>
<dbReference type="Pfam" id="PF02687">
    <property type="entry name" value="FtsX"/>
    <property type="match status" value="1"/>
</dbReference>
<keyword evidence="3 7" id="KW-0812">Transmembrane</keyword>
<feature type="transmembrane region" description="Helical" evidence="7">
    <location>
        <begin position="387"/>
        <end position="407"/>
    </location>
</feature>
<feature type="transmembrane region" description="Helical" evidence="7">
    <location>
        <begin position="300"/>
        <end position="322"/>
    </location>
</feature>
<evidence type="ECO:0000256" key="2">
    <source>
        <dbReference type="ARBA" id="ARBA00022475"/>
    </source>
</evidence>
<keyword evidence="11" id="KW-1185">Reference proteome</keyword>
<feature type="transmembrane region" description="Helical" evidence="7">
    <location>
        <begin position="43"/>
        <end position="65"/>
    </location>
</feature>
<evidence type="ECO:0000256" key="7">
    <source>
        <dbReference type="SAM" id="Phobius"/>
    </source>
</evidence>
<feature type="domain" description="ABC3 transporter permease C-terminal" evidence="8">
    <location>
        <begin position="304"/>
        <end position="417"/>
    </location>
</feature>
<evidence type="ECO:0000259" key="9">
    <source>
        <dbReference type="Pfam" id="PF12704"/>
    </source>
</evidence>
<comment type="subcellular location">
    <subcellularLocation>
        <location evidence="1">Cell membrane</location>
        <topology evidence="1">Multi-pass membrane protein</topology>
    </subcellularLocation>
</comment>
<evidence type="ECO:0000256" key="6">
    <source>
        <dbReference type="ARBA" id="ARBA00038076"/>
    </source>
</evidence>
<comment type="similarity">
    <text evidence="6">Belongs to the ABC-4 integral membrane protein family.</text>
</comment>
<name>A0A428MJY9_9BACT</name>
<feature type="domain" description="MacB-like periplasmic core" evidence="9">
    <location>
        <begin position="44"/>
        <end position="266"/>
    </location>
</feature>
<dbReference type="PANTHER" id="PTHR30572:SF4">
    <property type="entry name" value="ABC TRANSPORTER PERMEASE YTRF"/>
    <property type="match status" value="1"/>
</dbReference>
<evidence type="ECO:0000313" key="11">
    <source>
        <dbReference type="Proteomes" id="UP000269669"/>
    </source>
</evidence>
<reference evidence="10 11" key="1">
    <citation type="submission" date="2018-12" db="EMBL/GenBank/DDBJ databases">
        <title>Sequencing of bacterial isolates from soil warming experiment in Harvard Forest, Massachusetts, USA.</title>
        <authorList>
            <person name="Deangelis K."/>
        </authorList>
    </citation>
    <scope>NUCLEOTIDE SEQUENCE [LARGE SCALE GENOMIC DNA]</scope>
    <source>
        <strain evidence="10 11">EB153</strain>
    </source>
</reference>
<evidence type="ECO:0000256" key="3">
    <source>
        <dbReference type="ARBA" id="ARBA00022692"/>
    </source>
</evidence>
<keyword evidence="4 7" id="KW-1133">Transmembrane helix</keyword>
<dbReference type="Pfam" id="PF12704">
    <property type="entry name" value="MacB_PCD"/>
    <property type="match status" value="1"/>
</dbReference>
<evidence type="ECO:0000313" key="10">
    <source>
        <dbReference type="EMBL" id="RSL17180.1"/>
    </source>
</evidence>
<dbReference type="GO" id="GO:0022857">
    <property type="term" value="F:transmembrane transporter activity"/>
    <property type="evidence" value="ECO:0007669"/>
    <property type="project" value="TreeGrafter"/>
</dbReference>
<keyword evidence="2" id="KW-1003">Cell membrane</keyword>
<dbReference type="RefSeq" id="WP_125485699.1">
    <property type="nucleotide sequence ID" value="NZ_RSDW01000001.1"/>
</dbReference>
<gene>
    <name evidence="10" type="ORF">EDE15_2709</name>
</gene>
<keyword evidence="5 7" id="KW-0472">Membrane</keyword>
<sequence length="424" mass="45504">MATTQLPKLSSFDRTLQSARSTMMFSEVVRLAVDSFKASKVRFLLTMLGMIIGSASIILVTTLGLTGKEYALNLISSIGPNMIEMQYDGGTVVGPDNTTAPDYMTRDDMNTVIEQVPGIIAASPMLEFHDRVSMGGGVVKDTMLLGVSPQYKQVRNLAIVAGRFFDDQDAVAHTKVAVIVAPFAIALFGTPSAAVGHSITVSGIPFVVIGVFKESVETFGQSEISDQTILIPYQVARYFTGTDTVKQIFFTMKDPTLVPAASEEILNIIKSRHRATSVYTAFNLTQVLSVMAQIANMLTIVLTLAAAITLIVSGVGIMNSMLANVQSRIKEIGIRKALGATSREIRLQFLTEAVFLSLSGGIIGTLVGLAIPWTVSLLTPFKIPTSIWSAVISLSTSVLVGVLFGTLPANRAARLDPVQTLKYE</sequence>
<proteinExistence type="inferred from homology"/>
<dbReference type="Proteomes" id="UP000269669">
    <property type="component" value="Unassembled WGS sequence"/>
</dbReference>
<organism evidence="10 11">
    <name type="scientific">Edaphobacter aggregans</name>
    <dbReference type="NCBI Taxonomy" id="570835"/>
    <lineage>
        <taxon>Bacteria</taxon>
        <taxon>Pseudomonadati</taxon>
        <taxon>Acidobacteriota</taxon>
        <taxon>Terriglobia</taxon>
        <taxon>Terriglobales</taxon>
        <taxon>Acidobacteriaceae</taxon>
        <taxon>Edaphobacter</taxon>
    </lineage>
</organism>
<feature type="transmembrane region" description="Helical" evidence="7">
    <location>
        <begin position="353"/>
        <end position="375"/>
    </location>
</feature>
<comment type="caution">
    <text evidence="10">The sequence shown here is derived from an EMBL/GenBank/DDBJ whole genome shotgun (WGS) entry which is preliminary data.</text>
</comment>
<dbReference type="InterPro" id="IPR050250">
    <property type="entry name" value="Macrolide_Exporter_MacB"/>
</dbReference>
<dbReference type="EMBL" id="RSDW01000001">
    <property type="protein sequence ID" value="RSL17180.1"/>
    <property type="molecule type" value="Genomic_DNA"/>
</dbReference>
<dbReference type="PANTHER" id="PTHR30572">
    <property type="entry name" value="MEMBRANE COMPONENT OF TRANSPORTER-RELATED"/>
    <property type="match status" value="1"/>
</dbReference>
<accession>A0A428MJY9</accession>
<dbReference type="GO" id="GO:0005886">
    <property type="term" value="C:plasma membrane"/>
    <property type="evidence" value="ECO:0007669"/>
    <property type="project" value="UniProtKB-SubCell"/>
</dbReference>
<evidence type="ECO:0000256" key="5">
    <source>
        <dbReference type="ARBA" id="ARBA00023136"/>
    </source>
</evidence>
<dbReference type="InterPro" id="IPR003838">
    <property type="entry name" value="ABC3_permease_C"/>
</dbReference>
<evidence type="ECO:0000256" key="1">
    <source>
        <dbReference type="ARBA" id="ARBA00004651"/>
    </source>
</evidence>
<evidence type="ECO:0000256" key="4">
    <source>
        <dbReference type="ARBA" id="ARBA00022989"/>
    </source>
</evidence>
<dbReference type="OrthoDB" id="9770036at2"/>